<dbReference type="GO" id="GO:0016853">
    <property type="term" value="F:isomerase activity"/>
    <property type="evidence" value="ECO:0007669"/>
    <property type="project" value="UniProtKB-KW"/>
</dbReference>
<keyword evidence="2" id="KW-0413">Isomerase</keyword>
<dbReference type="EMBL" id="SKBM01000002">
    <property type="protein sequence ID" value="TCZ66075.1"/>
    <property type="molecule type" value="Genomic_DNA"/>
</dbReference>
<feature type="domain" description="Xylose isomerase-like TIM barrel" evidence="1">
    <location>
        <begin position="20"/>
        <end position="259"/>
    </location>
</feature>
<dbReference type="PANTHER" id="PTHR12110:SF21">
    <property type="entry name" value="XYLOSE ISOMERASE-LIKE TIM BARREL DOMAIN-CONTAINING PROTEIN"/>
    <property type="match status" value="1"/>
</dbReference>
<accession>A0A4R4DYB5</accession>
<dbReference type="OrthoDB" id="9801426at2"/>
<evidence type="ECO:0000313" key="2">
    <source>
        <dbReference type="EMBL" id="TCZ66075.1"/>
    </source>
</evidence>
<dbReference type="RefSeq" id="WP_132284411.1">
    <property type="nucleotide sequence ID" value="NZ_SKBM01000002.1"/>
</dbReference>
<name>A0A4R4DYB5_9PROT</name>
<dbReference type="Gene3D" id="3.20.20.150">
    <property type="entry name" value="Divalent-metal-dependent TIM barrel enzymes"/>
    <property type="match status" value="1"/>
</dbReference>
<dbReference type="Pfam" id="PF01261">
    <property type="entry name" value="AP_endonuc_2"/>
    <property type="match status" value="1"/>
</dbReference>
<dbReference type="Proteomes" id="UP000295023">
    <property type="component" value="Unassembled WGS sequence"/>
</dbReference>
<organism evidence="2 3">
    <name type="scientific">Roseicella aquatilis</name>
    <dbReference type="NCBI Taxonomy" id="2527868"/>
    <lineage>
        <taxon>Bacteria</taxon>
        <taxon>Pseudomonadati</taxon>
        <taxon>Pseudomonadota</taxon>
        <taxon>Alphaproteobacteria</taxon>
        <taxon>Acetobacterales</taxon>
        <taxon>Roseomonadaceae</taxon>
        <taxon>Roseicella</taxon>
    </lineage>
</organism>
<gene>
    <name evidence="2" type="ORF">EXY23_03065</name>
</gene>
<dbReference type="InterPro" id="IPR036237">
    <property type="entry name" value="Xyl_isomerase-like_sf"/>
</dbReference>
<dbReference type="InterPro" id="IPR050312">
    <property type="entry name" value="IolE/XylAMocC-like"/>
</dbReference>
<sequence length="277" mass="29124">MRLTLCNEVVRELLFSQQCALAASLGYEGLEVAPFTLDAEAPHLLPAGWRQRLRATAAEAGIAITGLHWLLLAPPGLSITSADPAVRARTLDVIERLIGLCADLGGTYLVHGSPRQRQVAGPDDAARAEEALALAADRAAAVGVTWCLEPLSPRETNWATSVAEAAAIVERIGHPALRTMLDTCAAGQGGEGGEAEAVPALLDRFLPTGLLHHIHLNDRNRRAPGQGEDRFGPILAALDRHGYAGLCGVEPFDYLPDGPGSAAFAAGYLRGVAERAA</sequence>
<reference evidence="2 3" key="1">
    <citation type="submission" date="2019-03" db="EMBL/GenBank/DDBJ databases">
        <title>Paracraurococcus aquatilis NE82 genome sequence.</title>
        <authorList>
            <person name="Zhao Y."/>
            <person name="Du Z."/>
        </authorList>
    </citation>
    <scope>NUCLEOTIDE SEQUENCE [LARGE SCALE GENOMIC DNA]</scope>
    <source>
        <strain evidence="2 3">NE82</strain>
    </source>
</reference>
<dbReference type="AlphaFoldDB" id="A0A4R4DYB5"/>
<dbReference type="InterPro" id="IPR013022">
    <property type="entry name" value="Xyl_isomerase-like_TIM-brl"/>
</dbReference>
<proteinExistence type="predicted"/>
<evidence type="ECO:0000259" key="1">
    <source>
        <dbReference type="Pfam" id="PF01261"/>
    </source>
</evidence>
<evidence type="ECO:0000313" key="3">
    <source>
        <dbReference type="Proteomes" id="UP000295023"/>
    </source>
</evidence>
<comment type="caution">
    <text evidence="2">The sequence shown here is derived from an EMBL/GenBank/DDBJ whole genome shotgun (WGS) entry which is preliminary data.</text>
</comment>
<dbReference type="SUPFAM" id="SSF51658">
    <property type="entry name" value="Xylose isomerase-like"/>
    <property type="match status" value="1"/>
</dbReference>
<dbReference type="PANTHER" id="PTHR12110">
    <property type="entry name" value="HYDROXYPYRUVATE ISOMERASE"/>
    <property type="match status" value="1"/>
</dbReference>
<protein>
    <submittedName>
        <fullName evidence="2">Sugar phosphate isomerase/epimerase</fullName>
    </submittedName>
</protein>
<keyword evidence="3" id="KW-1185">Reference proteome</keyword>